<sequence length="43" mass="5002">MNDKISWFSMKHILMFMVCQFITTKVQAQLILYTDCTDSAIAN</sequence>
<name>A0A1M6A5I8_9FLAO</name>
<accession>A0A1M6A5I8</accession>
<dbReference type="STRING" id="1178825.SAMN05216261_0231"/>
<gene>
    <name evidence="1" type="ORF">SAMN05216261_0231</name>
</gene>
<reference evidence="1 2" key="1">
    <citation type="submission" date="2016-11" db="EMBL/GenBank/DDBJ databases">
        <authorList>
            <person name="Jaros S."/>
            <person name="Januszkiewicz K."/>
            <person name="Wedrychowicz H."/>
        </authorList>
    </citation>
    <scope>NUCLEOTIDE SEQUENCE [LARGE SCALE GENOMIC DNA]</scope>
    <source>
        <strain evidence="1 2">CGMCC 1.12213</strain>
    </source>
</reference>
<protein>
    <submittedName>
        <fullName evidence="1">Uncharacterized protein</fullName>
    </submittedName>
</protein>
<keyword evidence="2" id="KW-1185">Reference proteome</keyword>
<evidence type="ECO:0000313" key="1">
    <source>
        <dbReference type="EMBL" id="SHI31728.1"/>
    </source>
</evidence>
<dbReference type="AlphaFoldDB" id="A0A1M6A5I8"/>
<dbReference type="Proteomes" id="UP000184396">
    <property type="component" value="Unassembled WGS sequence"/>
</dbReference>
<evidence type="ECO:0000313" key="2">
    <source>
        <dbReference type="Proteomes" id="UP000184396"/>
    </source>
</evidence>
<organism evidence="1 2">
    <name type="scientific">Algibacter luteus</name>
    <dbReference type="NCBI Taxonomy" id="1178825"/>
    <lineage>
        <taxon>Bacteria</taxon>
        <taxon>Pseudomonadati</taxon>
        <taxon>Bacteroidota</taxon>
        <taxon>Flavobacteriia</taxon>
        <taxon>Flavobacteriales</taxon>
        <taxon>Flavobacteriaceae</taxon>
        <taxon>Algibacter</taxon>
    </lineage>
</organism>
<proteinExistence type="predicted"/>
<dbReference type="EMBL" id="FQYK01000001">
    <property type="protein sequence ID" value="SHI31728.1"/>
    <property type="molecule type" value="Genomic_DNA"/>
</dbReference>